<accession>A0ABN3QV76</accession>
<keyword evidence="3" id="KW-1185">Reference proteome</keyword>
<proteinExistence type="predicted"/>
<evidence type="ECO:0008006" key="4">
    <source>
        <dbReference type="Google" id="ProtNLM"/>
    </source>
</evidence>
<protein>
    <recommendedName>
        <fullName evidence="4">2'-5' RNA ligase family protein</fullName>
    </recommendedName>
</protein>
<reference evidence="2 3" key="1">
    <citation type="journal article" date="2019" name="Int. J. Syst. Evol. Microbiol.">
        <title>The Global Catalogue of Microorganisms (GCM) 10K type strain sequencing project: providing services to taxonomists for standard genome sequencing and annotation.</title>
        <authorList>
            <consortium name="The Broad Institute Genomics Platform"/>
            <consortium name="The Broad Institute Genome Sequencing Center for Infectious Disease"/>
            <person name="Wu L."/>
            <person name="Ma J."/>
        </authorList>
    </citation>
    <scope>NUCLEOTIDE SEQUENCE [LARGE SCALE GENOMIC DNA]</scope>
    <source>
        <strain evidence="2 3">JCM 6833</strain>
    </source>
</reference>
<dbReference type="SUPFAM" id="SSF55144">
    <property type="entry name" value="LigT-like"/>
    <property type="match status" value="1"/>
</dbReference>
<gene>
    <name evidence="2" type="ORF">GCM10010411_89160</name>
</gene>
<dbReference type="Proteomes" id="UP001501509">
    <property type="component" value="Unassembled WGS sequence"/>
</dbReference>
<evidence type="ECO:0000256" key="1">
    <source>
        <dbReference type="SAM" id="MobiDB-lite"/>
    </source>
</evidence>
<evidence type="ECO:0000313" key="2">
    <source>
        <dbReference type="EMBL" id="GAA2636165.1"/>
    </source>
</evidence>
<dbReference type="Gene3D" id="3.90.1140.10">
    <property type="entry name" value="Cyclic phosphodiesterase"/>
    <property type="match status" value="1"/>
</dbReference>
<comment type="caution">
    <text evidence="2">The sequence shown here is derived from an EMBL/GenBank/DDBJ whole genome shotgun (WGS) entry which is preliminary data.</text>
</comment>
<evidence type="ECO:0000313" key="3">
    <source>
        <dbReference type="Proteomes" id="UP001501509"/>
    </source>
</evidence>
<sequence>MHILLHDQPDARDVVRQCQDKLAGLDMVPEEWLHMTTQIVGFADEISSTEVEQMIHETRLRFAALAPVAVQLGRLWFHSEAVMLGIHPPQDLDPVREAIRDAVAESVRVHQLADEPEWTPHVSVAYSHGDGPAEPVLDALAARPEPRALRVHEVHLVEQVRVGRLYPWDVRTALTVGRFPARRRTLESLQPPLWGVSRQTRDRGGRSLLWVYERDAEPRGPSSICAQAEGAHAKGSR</sequence>
<dbReference type="EMBL" id="BAAATD010000020">
    <property type="protein sequence ID" value="GAA2636165.1"/>
    <property type="molecule type" value="Genomic_DNA"/>
</dbReference>
<organism evidence="2 3">
    <name type="scientific">Actinomadura fulvescens</name>
    <dbReference type="NCBI Taxonomy" id="46160"/>
    <lineage>
        <taxon>Bacteria</taxon>
        <taxon>Bacillati</taxon>
        <taxon>Actinomycetota</taxon>
        <taxon>Actinomycetes</taxon>
        <taxon>Streptosporangiales</taxon>
        <taxon>Thermomonosporaceae</taxon>
        <taxon>Actinomadura</taxon>
    </lineage>
</organism>
<feature type="region of interest" description="Disordered" evidence="1">
    <location>
        <begin position="216"/>
        <end position="237"/>
    </location>
</feature>
<dbReference type="InterPro" id="IPR009097">
    <property type="entry name" value="Cyclic_Pdiesterase"/>
</dbReference>
<name>A0ABN3QV76_9ACTN</name>
<dbReference type="Pfam" id="PF13563">
    <property type="entry name" value="2_5_RNA_ligase2"/>
    <property type="match status" value="1"/>
</dbReference>